<keyword evidence="5" id="KW-1185">Reference proteome</keyword>
<keyword evidence="3" id="KW-0119">Carbohydrate metabolism</keyword>
<evidence type="ECO:0000313" key="5">
    <source>
        <dbReference type="Proteomes" id="UP001153069"/>
    </source>
</evidence>
<dbReference type="InterPro" id="IPR008183">
    <property type="entry name" value="Aldose_1/G6P_1-epimerase"/>
</dbReference>
<dbReference type="OrthoDB" id="274691at2759"/>
<comment type="similarity">
    <text evidence="1">Belongs to the aldose epimerase family.</text>
</comment>
<evidence type="ECO:0000256" key="1">
    <source>
        <dbReference type="ARBA" id="ARBA00006206"/>
    </source>
</evidence>
<dbReference type="InterPro" id="IPR047215">
    <property type="entry name" value="Galactose_mutarotase-like"/>
</dbReference>
<reference evidence="4" key="1">
    <citation type="submission" date="2020-06" db="EMBL/GenBank/DDBJ databases">
        <authorList>
            <consortium name="Plant Systems Biology data submission"/>
        </authorList>
    </citation>
    <scope>NUCLEOTIDE SEQUENCE</scope>
    <source>
        <strain evidence="4">D6</strain>
    </source>
</reference>
<dbReference type="GO" id="GO:0030246">
    <property type="term" value="F:carbohydrate binding"/>
    <property type="evidence" value="ECO:0007669"/>
    <property type="project" value="InterPro"/>
</dbReference>
<dbReference type="PANTHER" id="PTHR10091:SF0">
    <property type="entry name" value="GALACTOSE MUTAROTASE"/>
    <property type="match status" value="1"/>
</dbReference>
<accession>A0A9N8EZ20</accession>
<evidence type="ECO:0000313" key="4">
    <source>
        <dbReference type="EMBL" id="CAB9528319.1"/>
    </source>
</evidence>
<evidence type="ECO:0000256" key="2">
    <source>
        <dbReference type="ARBA" id="ARBA00023235"/>
    </source>
</evidence>
<dbReference type="EMBL" id="CAICTM010002195">
    <property type="protein sequence ID" value="CAB9528319.1"/>
    <property type="molecule type" value="Genomic_DNA"/>
</dbReference>
<gene>
    <name evidence="4" type="ORF">SEMRO_2197_G318670.1</name>
</gene>
<keyword evidence="2" id="KW-0413">Isomerase</keyword>
<dbReference type="PANTHER" id="PTHR10091">
    <property type="entry name" value="ALDOSE-1-EPIMERASE"/>
    <property type="match status" value="1"/>
</dbReference>
<dbReference type="Proteomes" id="UP001153069">
    <property type="component" value="Unassembled WGS sequence"/>
</dbReference>
<dbReference type="Pfam" id="PF01263">
    <property type="entry name" value="Aldose_epim"/>
    <property type="match status" value="1"/>
</dbReference>
<dbReference type="AlphaFoldDB" id="A0A9N8EZ20"/>
<dbReference type="GO" id="GO:0033499">
    <property type="term" value="P:galactose catabolic process via UDP-galactose, Leloir pathway"/>
    <property type="evidence" value="ECO:0007669"/>
    <property type="project" value="TreeGrafter"/>
</dbReference>
<dbReference type="InterPro" id="IPR014718">
    <property type="entry name" value="GH-type_carb-bd"/>
</dbReference>
<dbReference type="GO" id="GO:0004034">
    <property type="term" value="F:aldose 1-epimerase activity"/>
    <property type="evidence" value="ECO:0007669"/>
    <property type="project" value="TreeGrafter"/>
</dbReference>
<evidence type="ECO:0000256" key="3">
    <source>
        <dbReference type="ARBA" id="ARBA00023277"/>
    </source>
</evidence>
<dbReference type="SUPFAM" id="SSF74650">
    <property type="entry name" value="Galactose mutarotase-like"/>
    <property type="match status" value="1"/>
</dbReference>
<organism evidence="4 5">
    <name type="scientific">Seminavis robusta</name>
    <dbReference type="NCBI Taxonomy" id="568900"/>
    <lineage>
        <taxon>Eukaryota</taxon>
        <taxon>Sar</taxon>
        <taxon>Stramenopiles</taxon>
        <taxon>Ochrophyta</taxon>
        <taxon>Bacillariophyta</taxon>
        <taxon>Bacillariophyceae</taxon>
        <taxon>Bacillariophycidae</taxon>
        <taxon>Naviculales</taxon>
        <taxon>Naviculaceae</taxon>
        <taxon>Seminavis</taxon>
    </lineage>
</organism>
<protein>
    <submittedName>
        <fullName evidence="4">Aldose 1-epimerase</fullName>
    </submittedName>
</protein>
<comment type="caution">
    <text evidence="4">The sequence shown here is derived from an EMBL/GenBank/DDBJ whole genome shotgun (WGS) entry which is preliminary data.</text>
</comment>
<sequence>MAEVDEVIPSLSVVDENNETKTIRVFRLSLNRVVVEISSVGASITKILLPNEDGSRTDDITLGYKSPAEMFSSGNPPFLGVVVGRVANRIAKGKFQLDGNSYSLELNNGPNHLHGGSGGFNRRLWEMEMVDVPMGEGGKTTRGVRCTLQNQDGDQGYPGTVLVTATYSLQPKTPLGAGAALRLDMKAHLQDEKATPINLAQHTYFNLAGHNDPHGILDHTVRLACPYYTPNDATSIPTRRVVAVKDDPAMDLTGGVLMREALKGFATKKAGLTEEEAFQHQSGARIGATVAKSGPKDCLTPGEPYGFDHNYVVDRTSSPSENLNLVGTIEHEASRRRMLVYTSAPGVQVYTGNYLDGVNPDAQICKDGAVYGQWQGMCLETQHFPDSILSPEEETEFPEFASGKCHILRPGSAHYEHTVEYRFEQIVD</sequence>
<proteinExistence type="inferred from homology"/>
<dbReference type="Gene3D" id="2.70.98.10">
    <property type="match status" value="1"/>
</dbReference>
<dbReference type="CDD" id="cd09019">
    <property type="entry name" value="galactose_mutarotase_like"/>
    <property type="match status" value="1"/>
</dbReference>
<name>A0A9N8EZ20_9STRA</name>
<dbReference type="GO" id="GO:0006006">
    <property type="term" value="P:glucose metabolic process"/>
    <property type="evidence" value="ECO:0007669"/>
    <property type="project" value="TreeGrafter"/>
</dbReference>
<dbReference type="InterPro" id="IPR011013">
    <property type="entry name" value="Gal_mutarotase_sf_dom"/>
</dbReference>